<evidence type="ECO:0000313" key="3">
    <source>
        <dbReference type="Proteomes" id="UP000193944"/>
    </source>
</evidence>
<dbReference type="InterPro" id="IPR009030">
    <property type="entry name" value="Growth_fac_rcpt_cys_sf"/>
</dbReference>
<sequence>MGFSIKKTFVLAALATISCVNAVSLEFSKNGVLRKEGDCNITFINFGMDKWIKNLNITKSENSLSIEGLVNGNIGPNSKIHTKETELRSIITIKQGDNDITDFEISNISETAGTMNIKINNITTCENLSLKQGFIEETVIVANRLYYYGNIPSPKINKSFARNLFGPSYNYPFERVHWKINDGLDDLRETCGIHILYYGNAPVTSNGRHWQYYLSVENANTESCDKNKFFDVIKNNFKDYHFTEELLGSNYLGYVLKREGHEEEHMDGIIDGNKYLIEMYQNSCGGQSNSRSICVIPSQDKLSFNAFTDKLIHECLKMNNVEGEWEVTNGVATGTFNDQILTVETSKVDGKGSLTNDEIIYESVASGSTPVARFVISFACKDGTFMDDKCQCKTCPANCLSCTSDEKCDICNEISTNVNNKCECIEGYEPDKYGVCGKQCVEGFIKVDGECIKQCRDNEELVGKECQCISGYVEVEGECVPECKKNEELVGKECKCIEGYAADENGICIKQCGNNEEADDDQCKCIEGYAADENGVCVKQCGKNEELEGGECVCKEGYAVTEKSNRVCVKICGENEELDENSDGDLCKCKEGYAANENGACTLLCGDKEELVEGVCQCKDSYIAEVDGNCVKKCGTNEQLNGEECQCKEGYAANENGECIKQCGENKELDGEECKCIEGYTTDENDNCVIKCGNKEVLVDGVCQCKDGYIAELDGTCVRKCSENEVADGDDCKCKEGYVADVDGTCVKKCGNNEELVDDLCQCKTGYIYSEDGICTKISPPTTTITTTIHGGDKPCCKCGCGCKIQPYFGWFRFFNWGIHYDYRKVFECDKNRNCKKFFNCGKDKQCTNFFDTCHKKGNCVKQFDKKFFNGCHKFTGCKNFFDCHRQHTFCSNLKCKEKNCKQCGCNAKTTSIKTTLIKKTTTKKTTTKKTNTKKTTTNKKTTTIKKTTTTTTTSKPTATYGGSLLDRIYYILFH</sequence>
<keyword evidence="1" id="KW-0732">Signal</keyword>
<keyword evidence="3" id="KW-1185">Reference proteome</keyword>
<evidence type="ECO:0000256" key="1">
    <source>
        <dbReference type="SAM" id="SignalP"/>
    </source>
</evidence>
<reference evidence="2 3" key="2">
    <citation type="submission" date="2016-08" db="EMBL/GenBank/DDBJ databases">
        <title>Pervasive Adenine N6-methylation of Active Genes in Fungi.</title>
        <authorList>
            <consortium name="DOE Joint Genome Institute"/>
            <person name="Mondo S.J."/>
            <person name="Dannebaum R.O."/>
            <person name="Kuo R.C."/>
            <person name="Labutti K."/>
            <person name="Haridas S."/>
            <person name="Kuo A."/>
            <person name="Salamov A."/>
            <person name="Ahrendt S.R."/>
            <person name="Lipzen A."/>
            <person name="Sullivan W."/>
            <person name="Andreopoulos W.B."/>
            <person name="Clum A."/>
            <person name="Lindquist E."/>
            <person name="Daum C."/>
            <person name="Ramamoorthy G.K."/>
            <person name="Gryganskyi A."/>
            <person name="Culley D."/>
            <person name="Magnuson J.K."/>
            <person name="James T.Y."/>
            <person name="O'Malley M.A."/>
            <person name="Stajich J.E."/>
            <person name="Spatafora J.W."/>
            <person name="Visel A."/>
            <person name="Grigoriev I.V."/>
        </authorList>
    </citation>
    <scope>NUCLEOTIDE SEQUENCE [LARGE SCALE GENOMIC DNA]</scope>
    <source>
        <strain evidence="2 3">S4</strain>
    </source>
</reference>
<dbReference type="OrthoDB" id="18487at2759"/>
<feature type="signal peptide" evidence="1">
    <location>
        <begin position="1"/>
        <end position="22"/>
    </location>
</feature>
<protein>
    <recommendedName>
        <fullName evidence="4">EGF-like domain-containing protein</fullName>
    </recommendedName>
</protein>
<dbReference type="STRING" id="1754192.A0A1Y1WX90"/>
<dbReference type="Proteomes" id="UP000193944">
    <property type="component" value="Unassembled WGS sequence"/>
</dbReference>
<evidence type="ECO:0000313" key="2">
    <source>
        <dbReference type="EMBL" id="ORX78161.1"/>
    </source>
</evidence>
<dbReference type="SUPFAM" id="SSF57184">
    <property type="entry name" value="Growth factor receptor domain"/>
    <property type="match status" value="3"/>
</dbReference>
<organism evidence="2 3">
    <name type="scientific">Anaeromyces robustus</name>
    <dbReference type="NCBI Taxonomy" id="1754192"/>
    <lineage>
        <taxon>Eukaryota</taxon>
        <taxon>Fungi</taxon>
        <taxon>Fungi incertae sedis</taxon>
        <taxon>Chytridiomycota</taxon>
        <taxon>Chytridiomycota incertae sedis</taxon>
        <taxon>Neocallimastigomycetes</taxon>
        <taxon>Neocallimastigales</taxon>
        <taxon>Neocallimastigaceae</taxon>
        <taxon>Anaeromyces</taxon>
    </lineage>
</organism>
<dbReference type="PROSITE" id="PS51257">
    <property type="entry name" value="PROKAR_LIPOPROTEIN"/>
    <property type="match status" value="1"/>
</dbReference>
<evidence type="ECO:0008006" key="4">
    <source>
        <dbReference type="Google" id="ProtNLM"/>
    </source>
</evidence>
<dbReference type="EMBL" id="MCFG01000220">
    <property type="protein sequence ID" value="ORX78161.1"/>
    <property type="molecule type" value="Genomic_DNA"/>
</dbReference>
<accession>A0A1Y1WX90</accession>
<comment type="caution">
    <text evidence="2">The sequence shown here is derived from an EMBL/GenBank/DDBJ whole genome shotgun (WGS) entry which is preliminary data.</text>
</comment>
<proteinExistence type="predicted"/>
<name>A0A1Y1WX90_9FUNG</name>
<gene>
    <name evidence="2" type="ORF">BCR32DRAFT_328635</name>
</gene>
<dbReference type="AlphaFoldDB" id="A0A1Y1WX90"/>
<feature type="chain" id="PRO_5012305076" description="EGF-like domain-containing protein" evidence="1">
    <location>
        <begin position="23"/>
        <end position="975"/>
    </location>
</feature>
<reference evidence="2 3" key="1">
    <citation type="submission" date="2016-08" db="EMBL/GenBank/DDBJ databases">
        <title>A Parts List for Fungal Cellulosomes Revealed by Comparative Genomics.</title>
        <authorList>
            <consortium name="DOE Joint Genome Institute"/>
            <person name="Haitjema C.H."/>
            <person name="Gilmore S.P."/>
            <person name="Henske J.K."/>
            <person name="Solomon K.V."/>
            <person name="De Groot R."/>
            <person name="Kuo A."/>
            <person name="Mondo S.J."/>
            <person name="Salamov A.A."/>
            <person name="Labutti K."/>
            <person name="Zhao Z."/>
            <person name="Chiniquy J."/>
            <person name="Barry K."/>
            <person name="Brewer H.M."/>
            <person name="Purvine S.O."/>
            <person name="Wright A.T."/>
            <person name="Boxma B."/>
            <person name="Van Alen T."/>
            <person name="Hackstein J.H."/>
            <person name="Baker S.E."/>
            <person name="Grigoriev I.V."/>
            <person name="O'Malley M.A."/>
        </authorList>
    </citation>
    <scope>NUCLEOTIDE SEQUENCE [LARGE SCALE GENOMIC DNA]</scope>
    <source>
        <strain evidence="2 3">S4</strain>
    </source>
</reference>